<sequence length="370" mass="40425">MTAPSALTPTFKSLSAVAFLSLWGLMAANGTLVTLLKTAWSGVFPDKTRLQTGYTGIVLIDFPISILVAFFYGLQNLPGTPSHLMLVDLVAVLLVINMMTIVESRRLNPAKRLQSSLLWQYSWNCTGVALILPIYSLFHVKSKFEDATISRRLPRRESQALPLTAVLSLLVPVPLLLPAAMGATPTQIQIGLVLYLTTPACCVLFQILASVAMSKYAATSSSGWFATKPVMVAYLIVGTASALTHLAVVSDVLFWTRSPNLTLTRLYLPDHTTVQQGQDNVLKAGALLFFQWDYIIINLTSLCHGYFLLQRKAFEIQRPGDGVGGLFLIMVCLTAVFGPGAGLVFALLWHEDEGEVILNNLSRSQRSYGT</sequence>
<evidence type="ECO:0000313" key="3">
    <source>
        <dbReference type="Proteomes" id="UP000275385"/>
    </source>
</evidence>
<gene>
    <name evidence="2" type="ORF">DL546_002152</name>
</gene>
<keyword evidence="1" id="KW-0812">Transmembrane</keyword>
<feature type="transmembrane region" description="Helical" evidence="1">
    <location>
        <begin position="289"/>
        <end position="309"/>
    </location>
</feature>
<dbReference type="Proteomes" id="UP000275385">
    <property type="component" value="Unassembled WGS sequence"/>
</dbReference>
<accession>A0A420YEN7</accession>
<feature type="transmembrane region" description="Helical" evidence="1">
    <location>
        <begin position="321"/>
        <end position="349"/>
    </location>
</feature>
<proteinExistence type="predicted"/>
<feature type="transmembrane region" description="Helical" evidence="1">
    <location>
        <begin position="232"/>
        <end position="255"/>
    </location>
</feature>
<feature type="transmembrane region" description="Helical" evidence="1">
    <location>
        <begin position="121"/>
        <end position="140"/>
    </location>
</feature>
<feature type="transmembrane region" description="Helical" evidence="1">
    <location>
        <begin position="84"/>
        <end position="101"/>
    </location>
</feature>
<dbReference type="OrthoDB" id="72269at2759"/>
<organism evidence="2 3">
    <name type="scientific">Coniochaeta pulveracea</name>
    <dbReference type="NCBI Taxonomy" id="177199"/>
    <lineage>
        <taxon>Eukaryota</taxon>
        <taxon>Fungi</taxon>
        <taxon>Dikarya</taxon>
        <taxon>Ascomycota</taxon>
        <taxon>Pezizomycotina</taxon>
        <taxon>Sordariomycetes</taxon>
        <taxon>Sordariomycetidae</taxon>
        <taxon>Coniochaetales</taxon>
        <taxon>Coniochaetaceae</taxon>
        <taxon>Coniochaeta</taxon>
    </lineage>
</organism>
<evidence type="ECO:0000313" key="2">
    <source>
        <dbReference type="EMBL" id="RKU46358.1"/>
    </source>
</evidence>
<reference evidence="2 3" key="1">
    <citation type="submission" date="2018-08" db="EMBL/GenBank/DDBJ databases">
        <title>Draft genome of the lignicolous fungus Coniochaeta pulveracea.</title>
        <authorList>
            <person name="Borstlap C.J."/>
            <person name="De Witt R.N."/>
            <person name="Botha A."/>
            <person name="Volschenk H."/>
        </authorList>
    </citation>
    <scope>NUCLEOTIDE SEQUENCE [LARGE SCALE GENOMIC DNA]</scope>
    <source>
        <strain evidence="2 3">CAB683</strain>
    </source>
</reference>
<dbReference type="AlphaFoldDB" id="A0A420YEN7"/>
<keyword evidence="1" id="KW-0472">Membrane</keyword>
<keyword evidence="1" id="KW-1133">Transmembrane helix</keyword>
<feature type="transmembrane region" description="Helical" evidence="1">
    <location>
        <begin position="192"/>
        <end position="211"/>
    </location>
</feature>
<keyword evidence="3" id="KW-1185">Reference proteome</keyword>
<feature type="transmembrane region" description="Helical" evidence="1">
    <location>
        <begin position="160"/>
        <end position="180"/>
    </location>
</feature>
<name>A0A420YEN7_9PEZI</name>
<dbReference type="STRING" id="177199.A0A420YEN7"/>
<protein>
    <submittedName>
        <fullName evidence="2">Uncharacterized protein</fullName>
    </submittedName>
</protein>
<evidence type="ECO:0000256" key="1">
    <source>
        <dbReference type="SAM" id="Phobius"/>
    </source>
</evidence>
<comment type="caution">
    <text evidence="2">The sequence shown here is derived from an EMBL/GenBank/DDBJ whole genome shotgun (WGS) entry which is preliminary data.</text>
</comment>
<feature type="transmembrane region" description="Helical" evidence="1">
    <location>
        <begin position="54"/>
        <end position="72"/>
    </location>
</feature>
<dbReference type="EMBL" id="QVQW01000014">
    <property type="protein sequence ID" value="RKU46358.1"/>
    <property type="molecule type" value="Genomic_DNA"/>
</dbReference>